<reference evidence="15 16" key="1">
    <citation type="journal article" date="2018" name="Front. Microbiol.">
        <title>Genomic and genetic insights into a cosmopolitan fungus, Paecilomyces variotii (Eurotiales).</title>
        <authorList>
            <person name="Urquhart A.S."/>
            <person name="Mondo S.J."/>
            <person name="Makela M.R."/>
            <person name="Hane J.K."/>
            <person name="Wiebenga A."/>
            <person name="He G."/>
            <person name="Mihaltcheva S."/>
            <person name="Pangilinan J."/>
            <person name="Lipzen A."/>
            <person name="Barry K."/>
            <person name="de Vries R.P."/>
            <person name="Grigoriev I.V."/>
            <person name="Idnurm A."/>
        </authorList>
    </citation>
    <scope>NUCLEOTIDE SEQUENCE [LARGE SCALE GENOMIC DNA]</scope>
    <source>
        <strain evidence="15 16">CBS 101075</strain>
    </source>
</reference>
<evidence type="ECO:0000256" key="4">
    <source>
        <dbReference type="ARBA" id="ARBA00022723"/>
    </source>
</evidence>
<dbReference type="FunFam" id="3.30.160.60:FF:000141">
    <property type="entry name" value="C2H2 zinc finger protein"/>
    <property type="match status" value="1"/>
</dbReference>
<dbReference type="GO" id="GO:0000981">
    <property type="term" value="F:DNA-binding transcription factor activity, RNA polymerase II-specific"/>
    <property type="evidence" value="ECO:0007669"/>
    <property type="project" value="InterPro"/>
</dbReference>
<keyword evidence="4" id="KW-0479">Metal-binding</keyword>
<evidence type="ECO:0000256" key="11">
    <source>
        <dbReference type="ARBA" id="ARBA00023242"/>
    </source>
</evidence>
<dbReference type="STRING" id="264951.A0A443HVJ8"/>
<feature type="compositionally biased region" description="Low complexity" evidence="13">
    <location>
        <begin position="579"/>
        <end position="593"/>
    </location>
</feature>
<feature type="compositionally biased region" description="Polar residues" evidence="13">
    <location>
        <begin position="413"/>
        <end position="430"/>
    </location>
</feature>
<dbReference type="PANTHER" id="PTHR40626:SF13">
    <property type="entry name" value="RESPIRATION FACTOR 2-RELATED"/>
    <property type="match status" value="1"/>
</dbReference>
<dbReference type="InterPro" id="IPR051059">
    <property type="entry name" value="VerF-like"/>
</dbReference>
<comment type="caution">
    <text evidence="15">The sequence shown here is derived from an EMBL/GenBank/DDBJ whole genome shotgun (WGS) entry which is preliminary data.</text>
</comment>
<protein>
    <recommendedName>
        <fullName evidence="14">C2H2-type domain-containing protein</fullName>
    </recommendedName>
</protein>
<keyword evidence="8" id="KW-0805">Transcription regulation</keyword>
<evidence type="ECO:0000256" key="5">
    <source>
        <dbReference type="ARBA" id="ARBA00022737"/>
    </source>
</evidence>
<evidence type="ECO:0000256" key="12">
    <source>
        <dbReference type="PROSITE-ProRule" id="PRU00042"/>
    </source>
</evidence>
<evidence type="ECO:0000313" key="16">
    <source>
        <dbReference type="Proteomes" id="UP000283841"/>
    </source>
</evidence>
<feature type="compositionally biased region" description="Basic residues" evidence="13">
    <location>
        <begin position="393"/>
        <end position="404"/>
    </location>
</feature>
<keyword evidence="6 12" id="KW-0863">Zinc-finger</keyword>
<feature type="domain" description="C2H2-type" evidence="14">
    <location>
        <begin position="512"/>
        <end position="539"/>
    </location>
</feature>
<dbReference type="InterPro" id="IPR013087">
    <property type="entry name" value="Znf_C2H2_type"/>
</dbReference>
<dbReference type="GO" id="GO:0008270">
    <property type="term" value="F:zinc ion binding"/>
    <property type="evidence" value="ECO:0007669"/>
    <property type="project" value="UniProtKB-KW"/>
</dbReference>
<evidence type="ECO:0000256" key="13">
    <source>
        <dbReference type="SAM" id="MobiDB-lite"/>
    </source>
</evidence>
<feature type="region of interest" description="Disordered" evidence="13">
    <location>
        <begin position="211"/>
        <end position="246"/>
    </location>
</feature>
<dbReference type="OrthoDB" id="654211at2759"/>
<keyword evidence="5" id="KW-0677">Repeat</keyword>
<gene>
    <name evidence="15" type="ORF">C8Q69DRAFT_507185</name>
</gene>
<keyword evidence="10" id="KW-0804">Transcription</keyword>
<evidence type="ECO:0000256" key="7">
    <source>
        <dbReference type="ARBA" id="ARBA00022833"/>
    </source>
</evidence>
<evidence type="ECO:0000256" key="9">
    <source>
        <dbReference type="ARBA" id="ARBA00023026"/>
    </source>
</evidence>
<feature type="region of interest" description="Disordered" evidence="13">
    <location>
        <begin position="391"/>
        <end position="476"/>
    </location>
</feature>
<evidence type="ECO:0000256" key="6">
    <source>
        <dbReference type="ARBA" id="ARBA00022771"/>
    </source>
</evidence>
<dbReference type="Pfam" id="PF00096">
    <property type="entry name" value="zf-C2H2"/>
    <property type="match status" value="2"/>
</dbReference>
<keyword evidence="7" id="KW-0862">Zinc</keyword>
<evidence type="ECO:0000256" key="3">
    <source>
        <dbReference type="ARBA" id="ARBA00022490"/>
    </source>
</evidence>
<dbReference type="RefSeq" id="XP_028485510.1">
    <property type="nucleotide sequence ID" value="XM_028632863.1"/>
</dbReference>
<keyword evidence="11" id="KW-0539">Nucleus</keyword>
<name>A0A443HVJ8_BYSSP</name>
<evidence type="ECO:0000259" key="14">
    <source>
        <dbReference type="PROSITE" id="PS50157"/>
    </source>
</evidence>
<dbReference type="SUPFAM" id="SSF57667">
    <property type="entry name" value="beta-beta-alpha zinc fingers"/>
    <property type="match status" value="1"/>
</dbReference>
<organism evidence="15 16">
    <name type="scientific">Byssochlamys spectabilis</name>
    <name type="common">Paecilomyces variotii</name>
    <dbReference type="NCBI Taxonomy" id="264951"/>
    <lineage>
        <taxon>Eukaryota</taxon>
        <taxon>Fungi</taxon>
        <taxon>Dikarya</taxon>
        <taxon>Ascomycota</taxon>
        <taxon>Pezizomycotina</taxon>
        <taxon>Eurotiomycetes</taxon>
        <taxon>Eurotiomycetidae</taxon>
        <taxon>Eurotiales</taxon>
        <taxon>Thermoascaceae</taxon>
        <taxon>Paecilomyces</taxon>
    </lineage>
</organism>
<dbReference type="EMBL" id="RCNU01000005">
    <property type="protein sequence ID" value="RWQ95865.1"/>
    <property type="molecule type" value="Genomic_DNA"/>
</dbReference>
<dbReference type="Proteomes" id="UP000283841">
    <property type="component" value="Unassembled WGS sequence"/>
</dbReference>
<dbReference type="GO" id="GO:0005737">
    <property type="term" value="C:cytoplasm"/>
    <property type="evidence" value="ECO:0007669"/>
    <property type="project" value="UniProtKB-SubCell"/>
</dbReference>
<dbReference type="PROSITE" id="PS00028">
    <property type="entry name" value="ZINC_FINGER_C2H2_1"/>
    <property type="match status" value="2"/>
</dbReference>
<dbReference type="InterPro" id="IPR036236">
    <property type="entry name" value="Znf_C2H2_sf"/>
</dbReference>
<dbReference type="Gene3D" id="3.30.160.60">
    <property type="entry name" value="Classic Zinc Finger"/>
    <property type="match status" value="2"/>
</dbReference>
<evidence type="ECO:0000256" key="8">
    <source>
        <dbReference type="ARBA" id="ARBA00023015"/>
    </source>
</evidence>
<sequence>MEATYAMHPMPGQSFYFYTPDAESQQQRHHYTSNPAEMQFSGHMSAFQPPHCMPEPQSIYAAHALNMQHQMAAKSPFQGAMNMTPIASPQPSHLKPTIMIQQSSPGLMPLDTRFVSADFYGFPSTPPLSTTGSTISSPPSSCGTLHTPVNGSFFPLEKVEGVKEGCEGDVHTESLANPDWSRAASPPMTPVFIHPPSLTASQASELLSVNGSCPSLSPSPSPVPTGVISSQSGPSAEPATSDFCDPRQLTVGASSVTSAASDFPPLPTLCSGDDEEHKLILGGLSATLPANGSAESAFPNPTEQTLTSLPAFDSFSDLDSDDEFNRLVDFGNAYYLGGKRQRVGAYASFEEEEFFSEHTFEDEDESFSQSGLPFASSDLLLANPEDAAGDMRVKKRVASRKSIKKSFPDSDSDSIGSVVQGQPSVTSRGNSTEASSSQQTTQKQDKSQTEATASSSSDAPASHMPVARRGRKQSLTEDPSKTFVCTLCSRRFRRQEHLKRHYRSLHTQDKPFECNECGKKFSRSDNLAQHARTHGGGAIVMGVLDTSDTTPATPSFDESDAGALGAVLYEAAHAAANKSTTSDSSDGSASESSSNDRRPLKKRKRDESA</sequence>
<dbReference type="VEuPathDB" id="FungiDB:C8Q69DRAFT_507185"/>
<dbReference type="AlphaFoldDB" id="A0A443HVJ8"/>
<evidence type="ECO:0000256" key="2">
    <source>
        <dbReference type="ARBA" id="ARBA00004496"/>
    </source>
</evidence>
<dbReference type="GO" id="GO:0000978">
    <property type="term" value="F:RNA polymerase II cis-regulatory region sequence-specific DNA binding"/>
    <property type="evidence" value="ECO:0007669"/>
    <property type="project" value="InterPro"/>
</dbReference>
<accession>A0A443HVJ8</accession>
<dbReference type="GO" id="GO:0005634">
    <property type="term" value="C:nucleus"/>
    <property type="evidence" value="ECO:0007669"/>
    <property type="project" value="UniProtKB-SubCell"/>
</dbReference>
<feature type="compositionally biased region" description="Low complexity" evidence="13">
    <location>
        <begin position="449"/>
        <end position="462"/>
    </location>
</feature>
<dbReference type="GO" id="GO:0000785">
    <property type="term" value="C:chromatin"/>
    <property type="evidence" value="ECO:0007669"/>
    <property type="project" value="TreeGrafter"/>
</dbReference>
<feature type="domain" description="C2H2-type" evidence="14">
    <location>
        <begin position="483"/>
        <end position="511"/>
    </location>
</feature>
<keyword evidence="3" id="KW-0963">Cytoplasm</keyword>
<dbReference type="GeneID" id="39602140"/>
<feature type="compositionally biased region" description="Low complexity" evidence="13">
    <location>
        <begin position="431"/>
        <end position="442"/>
    </location>
</feature>
<comment type="subcellular location">
    <subcellularLocation>
        <location evidence="2">Cytoplasm</location>
    </subcellularLocation>
    <subcellularLocation>
        <location evidence="1">Nucleus</location>
    </subcellularLocation>
</comment>
<evidence type="ECO:0000256" key="1">
    <source>
        <dbReference type="ARBA" id="ARBA00004123"/>
    </source>
</evidence>
<dbReference type="PROSITE" id="PS50157">
    <property type="entry name" value="ZINC_FINGER_C2H2_2"/>
    <property type="match status" value="2"/>
</dbReference>
<evidence type="ECO:0000256" key="10">
    <source>
        <dbReference type="ARBA" id="ARBA00023163"/>
    </source>
</evidence>
<feature type="region of interest" description="Disordered" evidence="13">
    <location>
        <begin position="575"/>
        <end position="609"/>
    </location>
</feature>
<proteinExistence type="predicted"/>
<evidence type="ECO:0000313" key="15">
    <source>
        <dbReference type="EMBL" id="RWQ95865.1"/>
    </source>
</evidence>
<feature type="compositionally biased region" description="Basic residues" evidence="13">
    <location>
        <begin position="599"/>
        <end position="609"/>
    </location>
</feature>
<dbReference type="SMART" id="SM00355">
    <property type="entry name" value="ZnF_C2H2"/>
    <property type="match status" value="2"/>
</dbReference>
<dbReference type="PANTHER" id="PTHR40626">
    <property type="entry name" value="MIP31509P"/>
    <property type="match status" value="1"/>
</dbReference>
<dbReference type="FunFam" id="3.30.160.60:FF:000243">
    <property type="entry name" value="Probable transcription factor steA"/>
    <property type="match status" value="1"/>
</dbReference>
<keyword evidence="16" id="KW-1185">Reference proteome</keyword>
<keyword evidence="9" id="KW-0843">Virulence</keyword>